<organism evidence="2 3">
    <name type="scientific">Canavalia gladiata</name>
    <name type="common">Sword bean</name>
    <name type="synonym">Dolichos gladiatus</name>
    <dbReference type="NCBI Taxonomy" id="3824"/>
    <lineage>
        <taxon>Eukaryota</taxon>
        <taxon>Viridiplantae</taxon>
        <taxon>Streptophyta</taxon>
        <taxon>Embryophyta</taxon>
        <taxon>Tracheophyta</taxon>
        <taxon>Spermatophyta</taxon>
        <taxon>Magnoliopsida</taxon>
        <taxon>eudicotyledons</taxon>
        <taxon>Gunneridae</taxon>
        <taxon>Pentapetalae</taxon>
        <taxon>rosids</taxon>
        <taxon>fabids</taxon>
        <taxon>Fabales</taxon>
        <taxon>Fabaceae</taxon>
        <taxon>Papilionoideae</taxon>
        <taxon>50 kb inversion clade</taxon>
        <taxon>NPAAA clade</taxon>
        <taxon>indigoferoid/millettioid clade</taxon>
        <taxon>Phaseoleae</taxon>
        <taxon>Canavalia</taxon>
    </lineage>
</organism>
<dbReference type="AlphaFoldDB" id="A0AAN9LXQ8"/>
<dbReference type="Proteomes" id="UP001367508">
    <property type="component" value="Unassembled WGS sequence"/>
</dbReference>
<proteinExistence type="predicted"/>
<dbReference type="InterPro" id="IPR017451">
    <property type="entry name" value="F-box-assoc_interact_dom"/>
</dbReference>
<accession>A0AAN9LXQ8</accession>
<evidence type="ECO:0000313" key="2">
    <source>
        <dbReference type="EMBL" id="KAK7343766.1"/>
    </source>
</evidence>
<dbReference type="NCBIfam" id="TIGR01640">
    <property type="entry name" value="F_box_assoc_1"/>
    <property type="match status" value="1"/>
</dbReference>
<protein>
    <recommendedName>
        <fullName evidence="1">F-box associated beta-propeller type 1 domain-containing protein</fullName>
    </recommendedName>
</protein>
<evidence type="ECO:0000259" key="1">
    <source>
        <dbReference type="Pfam" id="PF07734"/>
    </source>
</evidence>
<dbReference type="Pfam" id="PF07734">
    <property type="entry name" value="FBA_1"/>
    <property type="match status" value="1"/>
</dbReference>
<name>A0AAN9LXQ8_CANGL</name>
<sequence>MSENCFWLWNPSTRLTSERVSVPFHYIHHGFGYDTVNDKYKLVLFREHDTGIYTFGADSWTRTWTSAHWPTDKLGIFCNGALHWLTENILGVHQWLILSFDLGKEAYADLVLPRQIQDDRHILNNVLAVLHGSLSVCLFDSKEAHWDMWLMEEYGIPESWTKLMVIPLVEPVMMSLSFRPLYISKDKVVLFKIYLSRLVLCDSNNDNRSYPTISDELEYHMELALNWHLYHESLISPHQQ</sequence>
<feature type="domain" description="F-box associated beta-propeller type 1" evidence="1">
    <location>
        <begin position="4"/>
        <end position="191"/>
    </location>
</feature>
<comment type="caution">
    <text evidence="2">The sequence shown here is derived from an EMBL/GenBank/DDBJ whole genome shotgun (WGS) entry which is preliminary data.</text>
</comment>
<dbReference type="PANTHER" id="PTHR31790:SF436">
    <property type="entry name" value="F-BOX ASSOCIATED PROTEIN"/>
    <property type="match status" value="1"/>
</dbReference>
<dbReference type="PANTHER" id="PTHR31790">
    <property type="entry name" value="OS02G0783600 PROTEIN"/>
    <property type="match status" value="1"/>
</dbReference>
<evidence type="ECO:0000313" key="3">
    <source>
        <dbReference type="Proteomes" id="UP001367508"/>
    </source>
</evidence>
<dbReference type="EMBL" id="JAYMYQ010000003">
    <property type="protein sequence ID" value="KAK7343766.1"/>
    <property type="molecule type" value="Genomic_DNA"/>
</dbReference>
<keyword evidence="3" id="KW-1185">Reference proteome</keyword>
<reference evidence="2 3" key="1">
    <citation type="submission" date="2024-01" db="EMBL/GenBank/DDBJ databases">
        <title>The genomes of 5 underutilized Papilionoideae crops provide insights into root nodulation and disease resistanc.</title>
        <authorList>
            <person name="Jiang F."/>
        </authorList>
    </citation>
    <scope>NUCLEOTIDE SEQUENCE [LARGE SCALE GENOMIC DNA]</scope>
    <source>
        <strain evidence="2">LVBAO_FW01</strain>
        <tissue evidence="2">Leaves</tissue>
    </source>
</reference>
<gene>
    <name evidence="2" type="ORF">VNO77_12784</name>
</gene>
<dbReference type="InterPro" id="IPR006527">
    <property type="entry name" value="F-box-assoc_dom_typ1"/>
</dbReference>
<dbReference type="InterPro" id="IPR052361">
    <property type="entry name" value="F-box_domain"/>
</dbReference>